<organism evidence="1 2">
    <name type="scientific">Desulfuromonas thiophila</name>
    <dbReference type="NCBI Taxonomy" id="57664"/>
    <lineage>
        <taxon>Bacteria</taxon>
        <taxon>Pseudomonadati</taxon>
        <taxon>Thermodesulfobacteriota</taxon>
        <taxon>Desulfuromonadia</taxon>
        <taxon>Desulfuromonadales</taxon>
        <taxon>Desulfuromonadaceae</taxon>
        <taxon>Desulfuromonas</taxon>
    </lineage>
</organism>
<proteinExistence type="predicted"/>
<dbReference type="OrthoDB" id="9779822at2"/>
<evidence type="ECO:0000313" key="2">
    <source>
        <dbReference type="Proteomes" id="UP000243205"/>
    </source>
</evidence>
<dbReference type="Proteomes" id="UP000243205">
    <property type="component" value="Unassembled WGS sequence"/>
</dbReference>
<dbReference type="RefSeq" id="WP_092075379.1">
    <property type="nucleotide sequence ID" value="NZ_FNAQ01000001.1"/>
</dbReference>
<gene>
    <name evidence="1" type="ORF">SAMN05661003_101219</name>
</gene>
<dbReference type="EMBL" id="FNAQ01000001">
    <property type="protein sequence ID" value="SDD75803.1"/>
    <property type="molecule type" value="Genomic_DNA"/>
</dbReference>
<keyword evidence="2" id="KW-1185">Reference proteome</keyword>
<evidence type="ECO:0000313" key="1">
    <source>
        <dbReference type="EMBL" id="SDD75803.1"/>
    </source>
</evidence>
<dbReference type="Pfam" id="PF03692">
    <property type="entry name" value="CxxCxxCC"/>
    <property type="match status" value="1"/>
</dbReference>
<dbReference type="STRING" id="57664.SAMN05661003_101219"/>
<dbReference type="InterPro" id="IPR005358">
    <property type="entry name" value="Puta_zinc/iron-chelating_dom"/>
</dbReference>
<reference evidence="2" key="1">
    <citation type="submission" date="2016-10" db="EMBL/GenBank/DDBJ databases">
        <authorList>
            <person name="Varghese N."/>
            <person name="Submissions S."/>
        </authorList>
    </citation>
    <scope>NUCLEOTIDE SEQUENCE [LARGE SCALE GENOMIC DNA]</scope>
    <source>
        <strain evidence="2">DSM 8987</strain>
    </source>
</reference>
<protein>
    <submittedName>
        <fullName evidence="1">Zinc-or iron-chelating domain-containing protein</fullName>
    </submittedName>
</protein>
<accession>A0A1G6XDF3</accession>
<name>A0A1G6XDF3_9BACT</name>
<sequence>MPAPNPPLTTRARSAHQLLDAIIGQWRNECASQGSRLYCHPGCAGCCSLQVQASWAEALLLAEALTETEQRQLRGYVRRLLALTRQQRDYKQLLAQVRQQLGSCPFLAADGRCAHYSRRPLACRALYATREPHYCTLDFSRLSSAEKQTFLASLDRRLVDFPTHYAAAPRQFAASLEQQLLQHQQQWTGHRLLGNLPLLVCLAGRPRLRAALQQHATGWLGRLQRRWPLLLAANSNSADADSLPRQHFSP</sequence>
<dbReference type="AlphaFoldDB" id="A0A1G6XDF3"/>